<evidence type="ECO:0000313" key="2">
    <source>
        <dbReference type="Proteomes" id="UP000419743"/>
    </source>
</evidence>
<dbReference type="EC" id="3.1.3.-" evidence="1"/>
<accession>A0A7M4DSY7</accession>
<dbReference type="CDD" id="cd02603">
    <property type="entry name" value="HAD_sEH-N_like"/>
    <property type="match status" value="1"/>
</dbReference>
<dbReference type="NCBIfam" id="TIGR01509">
    <property type="entry name" value="HAD-SF-IA-v3"/>
    <property type="match status" value="1"/>
</dbReference>
<organism evidence="1 2">
    <name type="scientific">Occultella aeris</name>
    <dbReference type="NCBI Taxonomy" id="2761496"/>
    <lineage>
        <taxon>Bacteria</taxon>
        <taxon>Bacillati</taxon>
        <taxon>Actinomycetota</taxon>
        <taxon>Actinomycetes</taxon>
        <taxon>Micrococcales</taxon>
        <taxon>Ruaniaceae</taxon>
        <taxon>Occultella</taxon>
    </lineage>
</organism>
<keyword evidence="1" id="KW-0378">Hydrolase</keyword>
<dbReference type="Gene3D" id="3.40.50.1000">
    <property type="entry name" value="HAD superfamily/HAD-like"/>
    <property type="match status" value="1"/>
</dbReference>
<name>A0A7M4DSY7_9MICO</name>
<dbReference type="Proteomes" id="UP000419743">
    <property type="component" value="Unassembled WGS sequence"/>
</dbReference>
<sequence>MTKIDRTITTVVFDLGNVLIRWDPVAVFEGRLSEGEVAEFMAAVDFPTLNRSLDAGRTWAQARPEVANRAPDHVHHMDAYLRDFERSLVGEVPGTAQIARDLMAAGVRVLGLTNWSAETFEHAPRVAPVLTEFEDILVSGAVGLAKPDPAIFELLIRTTDLVPQESVFIDDSPANVAAAADLGFHALLFTDARTFRADLVALGLGIPDS</sequence>
<gene>
    <name evidence="1" type="primary">yihX</name>
    <name evidence="1" type="ORF">HALOF300_05289</name>
</gene>
<dbReference type="InterPro" id="IPR006439">
    <property type="entry name" value="HAD-SF_hydro_IA"/>
</dbReference>
<dbReference type="SFLD" id="SFLDS00003">
    <property type="entry name" value="Haloacid_Dehalogenase"/>
    <property type="match status" value="1"/>
</dbReference>
<dbReference type="InterPro" id="IPR023198">
    <property type="entry name" value="PGP-like_dom2"/>
</dbReference>
<dbReference type="PANTHER" id="PTHR43611">
    <property type="entry name" value="ALPHA-D-GLUCOSE 1-PHOSPHATE PHOSPHATASE"/>
    <property type="match status" value="1"/>
</dbReference>
<dbReference type="Gene3D" id="1.10.150.240">
    <property type="entry name" value="Putative phosphatase, domain 2"/>
    <property type="match status" value="1"/>
</dbReference>
<protein>
    <submittedName>
        <fullName evidence="1">Alpha-D-glucose-1-phosphate phosphatase YihX</fullName>
        <ecNumber evidence="1">3.1.3.-</ecNumber>
    </submittedName>
</protein>
<dbReference type="InterPro" id="IPR036412">
    <property type="entry name" value="HAD-like_sf"/>
</dbReference>
<dbReference type="InterPro" id="IPR023214">
    <property type="entry name" value="HAD_sf"/>
</dbReference>
<comment type="caution">
    <text evidence="1">The sequence shown here is derived from an EMBL/GenBank/DDBJ whole genome shotgun (WGS) entry which is preliminary data.</text>
</comment>
<proteinExistence type="predicted"/>
<reference evidence="1 2" key="1">
    <citation type="submission" date="2019-11" db="EMBL/GenBank/DDBJ databases">
        <authorList>
            <person name="Criscuolo A."/>
        </authorList>
    </citation>
    <scope>NUCLEOTIDE SEQUENCE [LARGE SCALE GENOMIC DNA]</scope>
    <source>
        <strain evidence="1">CIP111667</strain>
    </source>
</reference>
<dbReference type="RefSeq" id="WP_156743828.1">
    <property type="nucleotide sequence ID" value="NZ_CACRYJ010000071.1"/>
</dbReference>
<dbReference type="Pfam" id="PF00702">
    <property type="entry name" value="Hydrolase"/>
    <property type="match status" value="1"/>
</dbReference>
<dbReference type="GO" id="GO:0016787">
    <property type="term" value="F:hydrolase activity"/>
    <property type="evidence" value="ECO:0007669"/>
    <property type="project" value="UniProtKB-KW"/>
</dbReference>
<dbReference type="SUPFAM" id="SSF56784">
    <property type="entry name" value="HAD-like"/>
    <property type="match status" value="1"/>
</dbReference>
<keyword evidence="2" id="KW-1185">Reference proteome</keyword>
<dbReference type="SFLD" id="SFLDG01129">
    <property type="entry name" value="C1.5:_HAD__Beta-PGM__Phosphata"/>
    <property type="match status" value="1"/>
</dbReference>
<dbReference type="AlphaFoldDB" id="A0A7M4DSY7"/>
<evidence type="ECO:0000313" key="1">
    <source>
        <dbReference type="EMBL" id="VZO40581.1"/>
    </source>
</evidence>
<dbReference type="PANTHER" id="PTHR43611:SF3">
    <property type="entry name" value="FLAVIN MONONUCLEOTIDE HYDROLASE 1, CHLOROPLATIC"/>
    <property type="match status" value="1"/>
</dbReference>
<dbReference type="EMBL" id="CACRYJ010000071">
    <property type="protein sequence ID" value="VZO40581.1"/>
    <property type="molecule type" value="Genomic_DNA"/>
</dbReference>